<sequence>MLDIDTVSNRVFEQLLDAAPDAVVGTNATGRIVFVNTQAERLFGYTRGELLGEPIEVLVPDDLTTAHRGLRRRYADHPVHRAMGSGQPLRAKRKDGTVFPAEISLSGLHTDTGLIVSAAVRDISDRLVAEAERARLREDADRAKLQEQLQRTQRIESLGQLAGGVAHDFNNLLAVIINYAEFISDTATSDGRPGIPAWTEVHRDIQQILRAARRGGDLTRQLLAFARQEVTRPQVLELTQVVRGVEDMLRRSIGEHITLNVHLADCGPVLADPGQLEQVLVNLAVNARDAMPSGGTLTIETGSVLVDSDYRVQGPPVPAGEYARLRVSDTGTGMPRDVIDRVFEPFFTTKPQGQGTGLGLAMVYGIVTGAGGTVNIHSEEGMGTTISVLLPITNRQPTTVAAGPPPTDGLDGHGRTVLLVEDEPALRHICRRTLTTSGYQVLAPDDVTAAIDLAQHHPGRIDLLLTDVVMPTMLGTALAKQVAAVRPDLRVLYMSGYATPVLASHGTLDPTITLLEKPFTRADLLVAIHQALTAP</sequence>
<feature type="domain" description="Histidine kinase" evidence="8">
    <location>
        <begin position="164"/>
        <end position="394"/>
    </location>
</feature>
<dbReference type="InterPro" id="IPR004358">
    <property type="entry name" value="Sig_transdc_His_kin-like_C"/>
</dbReference>
<dbReference type="PANTHER" id="PTHR43065">
    <property type="entry name" value="SENSOR HISTIDINE KINASE"/>
    <property type="match status" value="1"/>
</dbReference>
<dbReference type="Pfam" id="PF00072">
    <property type="entry name" value="Response_reg"/>
    <property type="match status" value="1"/>
</dbReference>
<dbReference type="OrthoDB" id="9764154at2"/>
<dbReference type="SMART" id="SM00387">
    <property type="entry name" value="HATPase_c"/>
    <property type="match status" value="1"/>
</dbReference>
<evidence type="ECO:0000313" key="12">
    <source>
        <dbReference type="Proteomes" id="UP000239209"/>
    </source>
</evidence>
<feature type="modified residue" description="4-aspartylphosphate" evidence="7">
    <location>
        <position position="467"/>
    </location>
</feature>
<dbReference type="AlphaFoldDB" id="A0A2T0SHL5"/>
<dbReference type="Pfam" id="PF00512">
    <property type="entry name" value="HisKA"/>
    <property type="match status" value="1"/>
</dbReference>
<dbReference type="EMBL" id="PVZG01000001">
    <property type="protein sequence ID" value="PRY32853.1"/>
    <property type="molecule type" value="Genomic_DNA"/>
</dbReference>
<dbReference type="Gene3D" id="3.40.50.2300">
    <property type="match status" value="1"/>
</dbReference>
<dbReference type="InterPro" id="IPR036097">
    <property type="entry name" value="HisK_dim/P_sf"/>
</dbReference>
<dbReference type="InterPro" id="IPR005467">
    <property type="entry name" value="His_kinase_dom"/>
</dbReference>
<dbReference type="Pfam" id="PF02518">
    <property type="entry name" value="HATPase_c"/>
    <property type="match status" value="1"/>
</dbReference>
<dbReference type="NCBIfam" id="TIGR00229">
    <property type="entry name" value="sensory_box"/>
    <property type="match status" value="1"/>
</dbReference>
<dbReference type="PROSITE" id="PS50112">
    <property type="entry name" value="PAS"/>
    <property type="match status" value="1"/>
</dbReference>
<comment type="subcellular location">
    <subcellularLocation>
        <location evidence="2">Cell membrane</location>
    </subcellularLocation>
</comment>
<dbReference type="InterPro" id="IPR003661">
    <property type="entry name" value="HisK_dim/P_dom"/>
</dbReference>
<name>A0A2T0SHL5_9ACTN</name>
<proteinExistence type="predicted"/>
<evidence type="ECO:0000256" key="7">
    <source>
        <dbReference type="PROSITE-ProRule" id="PRU00169"/>
    </source>
</evidence>
<evidence type="ECO:0000259" key="10">
    <source>
        <dbReference type="PROSITE" id="PS50112"/>
    </source>
</evidence>
<reference evidence="11 12" key="1">
    <citation type="submission" date="2018-03" db="EMBL/GenBank/DDBJ databases">
        <title>Genomic Encyclopedia of Archaeal and Bacterial Type Strains, Phase II (KMG-II): from individual species to whole genera.</title>
        <authorList>
            <person name="Goeker M."/>
        </authorList>
    </citation>
    <scope>NUCLEOTIDE SEQUENCE [LARGE SCALE GENOMIC DNA]</scope>
    <source>
        <strain evidence="11 12">DSM 45348</strain>
    </source>
</reference>
<gene>
    <name evidence="11" type="ORF">CLV70_10112</name>
</gene>
<evidence type="ECO:0000256" key="2">
    <source>
        <dbReference type="ARBA" id="ARBA00004236"/>
    </source>
</evidence>
<dbReference type="CDD" id="cd00082">
    <property type="entry name" value="HisKA"/>
    <property type="match status" value="1"/>
</dbReference>
<dbReference type="Pfam" id="PF13426">
    <property type="entry name" value="PAS_9"/>
    <property type="match status" value="1"/>
</dbReference>
<dbReference type="EC" id="2.7.13.3" evidence="3"/>
<comment type="caution">
    <text evidence="11">The sequence shown here is derived from an EMBL/GenBank/DDBJ whole genome shotgun (WGS) entry which is preliminary data.</text>
</comment>
<evidence type="ECO:0000256" key="1">
    <source>
        <dbReference type="ARBA" id="ARBA00000085"/>
    </source>
</evidence>
<feature type="domain" description="Response regulatory" evidence="9">
    <location>
        <begin position="416"/>
        <end position="532"/>
    </location>
</feature>
<dbReference type="SMART" id="SM00388">
    <property type="entry name" value="HisKA"/>
    <property type="match status" value="1"/>
</dbReference>
<dbReference type="InterPro" id="IPR001789">
    <property type="entry name" value="Sig_transdc_resp-reg_receiver"/>
</dbReference>
<feature type="domain" description="PAS" evidence="10">
    <location>
        <begin position="8"/>
        <end position="77"/>
    </location>
</feature>
<dbReference type="Proteomes" id="UP000239209">
    <property type="component" value="Unassembled WGS sequence"/>
</dbReference>
<dbReference type="SMART" id="SM00091">
    <property type="entry name" value="PAS"/>
    <property type="match status" value="1"/>
</dbReference>
<protein>
    <recommendedName>
        <fullName evidence="3">histidine kinase</fullName>
        <ecNumber evidence="3">2.7.13.3</ecNumber>
    </recommendedName>
</protein>
<keyword evidence="4 7" id="KW-0597">Phosphoprotein</keyword>
<evidence type="ECO:0000256" key="6">
    <source>
        <dbReference type="ARBA" id="ARBA00023012"/>
    </source>
</evidence>
<dbReference type="Gene3D" id="3.30.565.10">
    <property type="entry name" value="Histidine kinase-like ATPase, C-terminal domain"/>
    <property type="match status" value="1"/>
</dbReference>
<dbReference type="InterPro" id="IPR036890">
    <property type="entry name" value="HATPase_C_sf"/>
</dbReference>
<keyword evidence="5" id="KW-0418">Kinase</keyword>
<evidence type="ECO:0000259" key="9">
    <source>
        <dbReference type="PROSITE" id="PS50110"/>
    </source>
</evidence>
<dbReference type="SMART" id="SM00448">
    <property type="entry name" value="REC"/>
    <property type="match status" value="1"/>
</dbReference>
<dbReference type="PROSITE" id="PS50109">
    <property type="entry name" value="HIS_KIN"/>
    <property type="match status" value="1"/>
</dbReference>
<dbReference type="GO" id="GO:0000155">
    <property type="term" value="F:phosphorelay sensor kinase activity"/>
    <property type="evidence" value="ECO:0007669"/>
    <property type="project" value="InterPro"/>
</dbReference>
<evidence type="ECO:0000313" key="11">
    <source>
        <dbReference type="EMBL" id="PRY32853.1"/>
    </source>
</evidence>
<comment type="catalytic activity">
    <reaction evidence="1">
        <text>ATP + protein L-histidine = ADP + protein N-phospho-L-histidine.</text>
        <dbReference type="EC" id="2.7.13.3"/>
    </reaction>
</comment>
<dbReference type="InterPro" id="IPR035965">
    <property type="entry name" value="PAS-like_dom_sf"/>
</dbReference>
<keyword evidence="5" id="KW-0808">Transferase</keyword>
<evidence type="ECO:0000259" key="8">
    <source>
        <dbReference type="PROSITE" id="PS50109"/>
    </source>
</evidence>
<dbReference type="PRINTS" id="PR00344">
    <property type="entry name" value="BCTRLSENSOR"/>
</dbReference>
<dbReference type="Gene3D" id="1.10.287.130">
    <property type="match status" value="1"/>
</dbReference>
<evidence type="ECO:0000256" key="3">
    <source>
        <dbReference type="ARBA" id="ARBA00012438"/>
    </source>
</evidence>
<dbReference type="InterPro" id="IPR000014">
    <property type="entry name" value="PAS"/>
</dbReference>
<dbReference type="Gene3D" id="3.30.450.20">
    <property type="entry name" value="PAS domain"/>
    <property type="match status" value="1"/>
</dbReference>
<dbReference type="RefSeq" id="WP_106124948.1">
    <property type="nucleotide sequence ID" value="NZ_PVZG01000001.1"/>
</dbReference>
<dbReference type="SUPFAM" id="SSF55874">
    <property type="entry name" value="ATPase domain of HSP90 chaperone/DNA topoisomerase II/histidine kinase"/>
    <property type="match status" value="1"/>
</dbReference>
<evidence type="ECO:0000256" key="5">
    <source>
        <dbReference type="ARBA" id="ARBA00022777"/>
    </source>
</evidence>
<dbReference type="PANTHER" id="PTHR43065:SF42">
    <property type="entry name" value="TWO-COMPONENT SENSOR PPRA"/>
    <property type="match status" value="1"/>
</dbReference>
<dbReference type="GO" id="GO:0005886">
    <property type="term" value="C:plasma membrane"/>
    <property type="evidence" value="ECO:0007669"/>
    <property type="project" value="UniProtKB-SubCell"/>
</dbReference>
<dbReference type="PROSITE" id="PS50110">
    <property type="entry name" value="RESPONSE_REGULATORY"/>
    <property type="match status" value="1"/>
</dbReference>
<accession>A0A2T0SHL5</accession>
<dbReference type="InterPro" id="IPR011006">
    <property type="entry name" value="CheY-like_superfamily"/>
</dbReference>
<keyword evidence="6" id="KW-0902">Two-component regulatory system</keyword>
<dbReference type="CDD" id="cd00130">
    <property type="entry name" value="PAS"/>
    <property type="match status" value="1"/>
</dbReference>
<keyword evidence="12" id="KW-1185">Reference proteome</keyword>
<organism evidence="11 12">
    <name type="scientific">Pseudosporangium ferrugineum</name>
    <dbReference type="NCBI Taxonomy" id="439699"/>
    <lineage>
        <taxon>Bacteria</taxon>
        <taxon>Bacillati</taxon>
        <taxon>Actinomycetota</taxon>
        <taxon>Actinomycetes</taxon>
        <taxon>Micromonosporales</taxon>
        <taxon>Micromonosporaceae</taxon>
        <taxon>Pseudosporangium</taxon>
    </lineage>
</organism>
<dbReference type="SUPFAM" id="SSF55785">
    <property type="entry name" value="PYP-like sensor domain (PAS domain)"/>
    <property type="match status" value="1"/>
</dbReference>
<dbReference type="SUPFAM" id="SSF47384">
    <property type="entry name" value="Homodimeric domain of signal transducing histidine kinase"/>
    <property type="match status" value="1"/>
</dbReference>
<evidence type="ECO:0000256" key="4">
    <source>
        <dbReference type="ARBA" id="ARBA00022553"/>
    </source>
</evidence>
<dbReference type="SUPFAM" id="SSF52172">
    <property type="entry name" value="CheY-like"/>
    <property type="match status" value="1"/>
</dbReference>
<dbReference type="InterPro" id="IPR003594">
    <property type="entry name" value="HATPase_dom"/>
</dbReference>